<feature type="domain" description="FAD-binding" evidence="2">
    <location>
        <begin position="3"/>
        <end position="305"/>
    </location>
</feature>
<comment type="caution">
    <text evidence="3">The sequence shown here is derived from an EMBL/GenBank/DDBJ whole genome shotgun (WGS) entry which is preliminary data.</text>
</comment>
<dbReference type="PANTHER" id="PTHR43476">
    <property type="entry name" value="3-(3-HYDROXY-PHENYL)PROPIONATE/3-HYDROXYCINNAMIC ACID HYDROXYLASE"/>
    <property type="match status" value="1"/>
</dbReference>
<dbReference type="EMBL" id="WYDN01000006">
    <property type="protein sequence ID" value="NAZ16068.1"/>
    <property type="molecule type" value="Genomic_DNA"/>
</dbReference>
<dbReference type="Pfam" id="PF01494">
    <property type="entry name" value="FAD_binding_3"/>
    <property type="match status" value="1"/>
</dbReference>
<dbReference type="GO" id="GO:0019622">
    <property type="term" value="P:3-(3-hydroxy)phenylpropionate catabolic process"/>
    <property type="evidence" value="ECO:0007669"/>
    <property type="project" value="TreeGrafter"/>
</dbReference>
<dbReference type="InterPro" id="IPR036188">
    <property type="entry name" value="FAD/NAD-bd_sf"/>
</dbReference>
<protein>
    <submittedName>
        <fullName evidence="3">NAD(P)-binding protein</fullName>
    </submittedName>
</protein>
<dbReference type="InterPro" id="IPR050631">
    <property type="entry name" value="PheA/TfdB_FAD_monoxygenase"/>
</dbReference>
<dbReference type="AlphaFoldDB" id="A0A6L9G446"/>
<proteinExistence type="predicted"/>
<gene>
    <name evidence="3" type="ORF">GT020_08325</name>
</gene>
<dbReference type="PRINTS" id="PR00420">
    <property type="entry name" value="RNGMNOXGNASE"/>
</dbReference>
<dbReference type="GO" id="GO:0071949">
    <property type="term" value="F:FAD binding"/>
    <property type="evidence" value="ECO:0007669"/>
    <property type="project" value="InterPro"/>
</dbReference>
<dbReference type="RefSeq" id="WP_161448717.1">
    <property type="nucleotide sequence ID" value="NZ_WYDN01000006.1"/>
</dbReference>
<evidence type="ECO:0000313" key="3">
    <source>
        <dbReference type="EMBL" id="NAZ16068.1"/>
    </source>
</evidence>
<dbReference type="GO" id="GO:0008688">
    <property type="term" value="F:3-(3-hydroxyphenyl)propionate hydroxylase activity"/>
    <property type="evidence" value="ECO:0007669"/>
    <property type="project" value="TreeGrafter"/>
</dbReference>
<dbReference type="Gene3D" id="3.30.70.2450">
    <property type="match status" value="1"/>
</dbReference>
<sequence length="374" mass="39960">MDDAAIIGGGPVGLGLAVLLAQQGWTVRVFERRRGISAHSRAIGLHPPAQQVLARAGLAAQLAEQGTAIRRGVGISNGRQIAELDFSSLPGPYPYVLALPEHQTMTLLRDRLRELDPQALAEGHEFHGIEGQSRESIRFTVAGPGGVQTREASWLIGADGVQSAVRAELGAGFRGRQLPDRYLMGDFPESTGWPQTAALFIESQGIVESFPLPQGLRRWVARLGRGQPADAELPELIRERTGYRVDAAACTMRSCFTTANRRATRMVQGRAVLLGDAAHQISPIGGQGMCLGLIGAARLADLLASGTVPGGGQLLQFQARQLKAARQAGLKAHLNMALGRPVAPWLLPARNLLFSAVAGNRTVRDTVARSFTMT</sequence>
<evidence type="ECO:0000259" key="2">
    <source>
        <dbReference type="Pfam" id="PF01494"/>
    </source>
</evidence>
<evidence type="ECO:0000313" key="4">
    <source>
        <dbReference type="Proteomes" id="UP000477543"/>
    </source>
</evidence>
<dbReference type="SUPFAM" id="SSF51905">
    <property type="entry name" value="FAD/NAD(P)-binding domain"/>
    <property type="match status" value="1"/>
</dbReference>
<dbReference type="PANTHER" id="PTHR43476:SF3">
    <property type="entry name" value="FAD-BINDING MONOOXYGENASE"/>
    <property type="match status" value="1"/>
</dbReference>
<accession>A0A6L9G446</accession>
<organism evidence="3 4">
    <name type="scientific">Glutamicibacter soli</name>
    <dbReference type="NCBI Taxonomy" id="453836"/>
    <lineage>
        <taxon>Bacteria</taxon>
        <taxon>Bacillati</taxon>
        <taxon>Actinomycetota</taxon>
        <taxon>Actinomycetes</taxon>
        <taxon>Micrococcales</taxon>
        <taxon>Micrococcaceae</taxon>
        <taxon>Glutamicibacter</taxon>
    </lineage>
</organism>
<dbReference type="Gene3D" id="3.50.50.60">
    <property type="entry name" value="FAD/NAD(P)-binding domain"/>
    <property type="match status" value="1"/>
</dbReference>
<dbReference type="InterPro" id="IPR002938">
    <property type="entry name" value="FAD-bd"/>
</dbReference>
<dbReference type="Proteomes" id="UP000477543">
    <property type="component" value="Unassembled WGS sequence"/>
</dbReference>
<evidence type="ECO:0000256" key="1">
    <source>
        <dbReference type="ARBA" id="ARBA00023002"/>
    </source>
</evidence>
<keyword evidence="1" id="KW-0560">Oxidoreductase</keyword>
<reference evidence="3 4" key="1">
    <citation type="submission" date="2020-01" db="EMBL/GenBank/DDBJ databases">
        <title>Glutamicibacter soli M275.</title>
        <authorList>
            <person name="Meng X."/>
        </authorList>
    </citation>
    <scope>NUCLEOTIDE SEQUENCE [LARGE SCALE GENOMIC DNA]</scope>
    <source>
        <strain evidence="3 4">M275</strain>
    </source>
</reference>
<name>A0A6L9G446_9MICC</name>